<dbReference type="Gene3D" id="1.20.1070.10">
    <property type="entry name" value="Rhodopsin 7-helix transmembrane proteins"/>
    <property type="match status" value="1"/>
</dbReference>
<proteinExistence type="inferred from homology"/>
<reference evidence="18 19" key="1">
    <citation type="journal article" date="2023" name="Nucleic Acids Res.">
        <title>The hologenome of Daphnia magna reveals possible DNA methylation and microbiome-mediated evolution of the host genome.</title>
        <authorList>
            <person name="Chaturvedi A."/>
            <person name="Li X."/>
            <person name="Dhandapani V."/>
            <person name="Marshall H."/>
            <person name="Kissane S."/>
            <person name="Cuenca-Cambronero M."/>
            <person name="Asole G."/>
            <person name="Calvet F."/>
            <person name="Ruiz-Romero M."/>
            <person name="Marangio P."/>
            <person name="Guigo R."/>
            <person name="Rago D."/>
            <person name="Mirbahai L."/>
            <person name="Eastwood N."/>
            <person name="Colbourne J.K."/>
            <person name="Zhou J."/>
            <person name="Mallon E."/>
            <person name="Orsini L."/>
        </authorList>
    </citation>
    <scope>NUCLEOTIDE SEQUENCE [LARGE SCALE GENOMIC DNA]</scope>
    <source>
        <strain evidence="18">LRV0_1</strain>
    </source>
</reference>
<feature type="transmembrane region" description="Helical" evidence="16">
    <location>
        <begin position="170"/>
        <end position="189"/>
    </location>
</feature>
<sequence length="379" mass="42797">MLLPNVWPGLNNESTGPIAQSWKYESRMNGWNTPADYKSYVHPHWLSYEEPNPMLHHLLGVLYIFFMIASCLGNGIVIYIFSTTKELKTPSNILILNLAICDFIMMIKTPVFIVNSFNEGPVFGRLGCSIYGLLGAYVGPCASVTNAAIAYDRYRCISDPMGKRWSKSQASLIVLGCWVYASPVSLLPFTELVNRFVPEGYLTSCTFDYMADNLETKIFVFLLWIWCWIMPLGVIIFSYGKITTQVMTHEARLKEQAKKMNVETLRSGANKDVRNEIRVAKVGISLTTLFLLSWTPYFMIAFIGCYGNRALLTPGLSMIPACTCKLAACVDPFVYAINHPKYRLELMKRLPWLCVHEKDECAKEESSNASVISEAESRT</sequence>
<evidence type="ECO:0000256" key="8">
    <source>
        <dbReference type="ARBA" id="ARBA00022991"/>
    </source>
</evidence>
<accession>A0ABQ9ZRW2</accession>
<keyword evidence="14" id="KW-0844">Vision</keyword>
<keyword evidence="6" id="KW-0681">Retinal protein</keyword>
<dbReference type="PRINTS" id="PR00577">
    <property type="entry name" value="OPSINRH3RH4"/>
</dbReference>
<comment type="caution">
    <text evidence="18">The sequence shown here is derived from an EMBL/GenBank/DDBJ whole genome shotgun (WGS) entry which is preliminary data.</text>
</comment>
<evidence type="ECO:0000256" key="3">
    <source>
        <dbReference type="ARBA" id="ARBA00022543"/>
    </source>
</evidence>
<dbReference type="Proteomes" id="UP001234178">
    <property type="component" value="Unassembled WGS sequence"/>
</dbReference>
<evidence type="ECO:0000256" key="2">
    <source>
        <dbReference type="ARBA" id="ARBA00010663"/>
    </source>
</evidence>
<feature type="transmembrane region" description="Helical" evidence="16">
    <location>
        <begin position="282"/>
        <end position="304"/>
    </location>
</feature>
<feature type="transmembrane region" description="Helical" evidence="16">
    <location>
        <begin position="61"/>
        <end position="81"/>
    </location>
</feature>
<dbReference type="InterPro" id="IPR027430">
    <property type="entry name" value="Retinal_BS"/>
</dbReference>
<keyword evidence="11" id="KW-1015">Disulfide bond</keyword>
<keyword evidence="12 15" id="KW-0675">Receptor</keyword>
<evidence type="ECO:0000256" key="15">
    <source>
        <dbReference type="RuleBase" id="RU000688"/>
    </source>
</evidence>
<evidence type="ECO:0000256" key="12">
    <source>
        <dbReference type="ARBA" id="ARBA00023170"/>
    </source>
</evidence>
<dbReference type="Pfam" id="PF00001">
    <property type="entry name" value="7tm_1"/>
    <property type="match status" value="1"/>
</dbReference>
<evidence type="ECO:0000259" key="17">
    <source>
        <dbReference type="PROSITE" id="PS50262"/>
    </source>
</evidence>
<feature type="transmembrane region" description="Helical" evidence="16">
    <location>
        <begin position="93"/>
        <end position="117"/>
    </location>
</feature>
<feature type="transmembrane region" description="Helical" evidence="16">
    <location>
        <begin position="129"/>
        <end position="149"/>
    </location>
</feature>
<dbReference type="CDD" id="cd15079">
    <property type="entry name" value="7tmA_photoreceptors_insect"/>
    <property type="match status" value="1"/>
</dbReference>
<dbReference type="PROSITE" id="PS50262">
    <property type="entry name" value="G_PROTEIN_RECEP_F1_2"/>
    <property type="match status" value="1"/>
</dbReference>
<evidence type="ECO:0000313" key="19">
    <source>
        <dbReference type="Proteomes" id="UP001234178"/>
    </source>
</evidence>
<keyword evidence="3" id="KW-0600">Photoreceptor protein</keyword>
<name>A0ABQ9ZRW2_9CRUS</name>
<gene>
    <name evidence="18" type="ORF">OUZ56_030632</name>
</gene>
<evidence type="ECO:0000256" key="10">
    <source>
        <dbReference type="ARBA" id="ARBA00023136"/>
    </source>
</evidence>
<keyword evidence="10 16" id="KW-0472">Membrane</keyword>
<keyword evidence="4" id="KW-0716">Sensory transduction</keyword>
<comment type="similarity">
    <text evidence="2 15">Belongs to the G-protein coupled receptor 1 family.</text>
</comment>
<dbReference type="SUPFAM" id="SSF81321">
    <property type="entry name" value="Family A G protein-coupled receptor-like"/>
    <property type="match status" value="1"/>
</dbReference>
<keyword evidence="8" id="KW-0157">Chromophore</keyword>
<feature type="transmembrane region" description="Helical" evidence="16">
    <location>
        <begin position="218"/>
        <end position="239"/>
    </location>
</feature>
<dbReference type="EMBL" id="JAOYFB010000005">
    <property type="protein sequence ID" value="KAK4015658.1"/>
    <property type="molecule type" value="Genomic_DNA"/>
</dbReference>
<evidence type="ECO:0000256" key="11">
    <source>
        <dbReference type="ARBA" id="ARBA00023157"/>
    </source>
</evidence>
<feature type="domain" description="G-protein coupled receptors family 1 profile" evidence="17">
    <location>
        <begin position="73"/>
        <end position="335"/>
    </location>
</feature>
<evidence type="ECO:0000256" key="14">
    <source>
        <dbReference type="ARBA" id="ARBA00023305"/>
    </source>
</evidence>
<keyword evidence="7 16" id="KW-1133">Transmembrane helix</keyword>
<evidence type="ECO:0000256" key="5">
    <source>
        <dbReference type="ARBA" id="ARBA00022692"/>
    </source>
</evidence>
<dbReference type="InterPro" id="IPR050125">
    <property type="entry name" value="GPCR_opsins"/>
</dbReference>
<dbReference type="InterPro" id="IPR017452">
    <property type="entry name" value="GPCR_Rhodpsn_7TM"/>
</dbReference>
<keyword evidence="19" id="KW-1185">Reference proteome</keyword>
<dbReference type="PROSITE" id="PS00237">
    <property type="entry name" value="G_PROTEIN_RECEP_F1_1"/>
    <property type="match status" value="1"/>
</dbReference>
<evidence type="ECO:0000256" key="9">
    <source>
        <dbReference type="ARBA" id="ARBA00023040"/>
    </source>
</evidence>
<organism evidence="18 19">
    <name type="scientific">Daphnia magna</name>
    <dbReference type="NCBI Taxonomy" id="35525"/>
    <lineage>
        <taxon>Eukaryota</taxon>
        <taxon>Metazoa</taxon>
        <taxon>Ecdysozoa</taxon>
        <taxon>Arthropoda</taxon>
        <taxon>Crustacea</taxon>
        <taxon>Branchiopoda</taxon>
        <taxon>Diplostraca</taxon>
        <taxon>Cladocera</taxon>
        <taxon>Anomopoda</taxon>
        <taxon>Daphniidae</taxon>
        <taxon>Daphnia</taxon>
    </lineage>
</organism>
<dbReference type="PANTHER" id="PTHR24240">
    <property type="entry name" value="OPSIN"/>
    <property type="match status" value="1"/>
</dbReference>
<evidence type="ECO:0000256" key="7">
    <source>
        <dbReference type="ARBA" id="ARBA00022989"/>
    </source>
</evidence>
<evidence type="ECO:0000256" key="4">
    <source>
        <dbReference type="ARBA" id="ARBA00022606"/>
    </source>
</evidence>
<keyword evidence="5 15" id="KW-0812">Transmembrane</keyword>
<protein>
    <recommendedName>
        <fullName evidence="17">G-protein coupled receptors family 1 profile domain-containing protein</fullName>
    </recommendedName>
</protein>
<dbReference type="InterPro" id="IPR000276">
    <property type="entry name" value="GPCR_Rhodpsn"/>
</dbReference>
<evidence type="ECO:0000256" key="13">
    <source>
        <dbReference type="ARBA" id="ARBA00023224"/>
    </source>
</evidence>
<evidence type="ECO:0000256" key="1">
    <source>
        <dbReference type="ARBA" id="ARBA00004141"/>
    </source>
</evidence>
<evidence type="ECO:0000256" key="6">
    <source>
        <dbReference type="ARBA" id="ARBA00022925"/>
    </source>
</evidence>
<keyword evidence="13 15" id="KW-0807">Transducer</keyword>
<dbReference type="InterPro" id="IPR001760">
    <property type="entry name" value="Opsin"/>
</dbReference>
<evidence type="ECO:0000313" key="18">
    <source>
        <dbReference type="EMBL" id="KAK4015658.1"/>
    </source>
</evidence>
<dbReference type="PRINTS" id="PR00237">
    <property type="entry name" value="GPCRRHODOPSN"/>
</dbReference>
<evidence type="ECO:0000256" key="16">
    <source>
        <dbReference type="SAM" id="Phobius"/>
    </source>
</evidence>
<keyword evidence="9 15" id="KW-0297">G-protein coupled receptor</keyword>
<dbReference type="PROSITE" id="PS00238">
    <property type="entry name" value="OPSIN"/>
    <property type="match status" value="1"/>
</dbReference>
<comment type="subcellular location">
    <subcellularLocation>
        <location evidence="1">Membrane</location>
        <topology evidence="1">Multi-pass membrane protein</topology>
    </subcellularLocation>
</comment>